<protein>
    <submittedName>
        <fullName evidence="2">Uncharacterized protein</fullName>
    </submittedName>
</protein>
<dbReference type="EMBL" id="JBGMDY010000010">
    <property type="protein sequence ID" value="KAL2319306.1"/>
    <property type="molecule type" value="Genomic_DNA"/>
</dbReference>
<evidence type="ECO:0000256" key="1">
    <source>
        <dbReference type="SAM" id="MobiDB-lite"/>
    </source>
</evidence>
<name>A0ABD1L729_9FABA</name>
<evidence type="ECO:0000313" key="3">
    <source>
        <dbReference type="Proteomes" id="UP001603857"/>
    </source>
</evidence>
<evidence type="ECO:0000313" key="2">
    <source>
        <dbReference type="EMBL" id="KAL2319306.1"/>
    </source>
</evidence>
<feature type="region of interest" description="Disordered" evidence="1">
    <location>
        <begin position="1"/>
        <end position="72"/>
    </location>
</feature>
<gene>
    <name evidence="2" type="ORF">Fmac_028275</name>
</gene>
<feature type="compositionally biased region" description="Polar residues" evidence="1">
    <location>
        <begin position="18"/>
        <end position="34"/>
    </location>
</feature>
<comment type="caution">
    <text evidence="2">The sequence shown here is derived from an EMBL/GenBank/DDBJ whole genome shotgun (WGS) entry which is preliminary data.</text>
</comment>
<accession>A0ABD1L729</accession>
<organism evidence="2 3">
    <name type="scientific">Flemingia macrophylla</name>
    <dbReference type="NCBI Taxonomy" id="520843"/>
    <lineage>
        <taxon>Eukaryota</taxon>
        <taxon>Viridiplantae</taxon>
        <taxon>Streptophyta</taxon>
        <taxon>Embryophyta</taxon>
        <taxon>Tracheophyta</taxon>
        <taxon>Spermatophyta</taxon>
        <taxon>Magnoliopsida</taxon>
        <taxon>eudicotyledons</taxon>
        <taxon>Gunneridae</taxon>
        <taxon>Pentapetalae</taxon>
        <taxon>rosids</taxon>
        <taxon>fabids</taxon>
        <taxon>Fabales</taxon>
        <taxon>Fabaceae</taxon>
        <taxon>Papilionoideae</taxon>
        <taxon>50 kb inversion clade</taxon>
        <taxon>NPAAA clade</taxon>
        <taxon>indigoferoid/millettioid clade</taxon>
        <taxon>Phaseoleae</taxon>
        <taxon>Flemingia</taxon>
    </lineage>
</organism>
<reference evidence="2 3" key="1">
    <citation type="submission" date="2024-08" db="EMBL/GenBank/DDBJ databases">
        <title>Insights into the chromosomal genome structure of Flemingia macrophylla.</title>
        <authorList>
            <person name="Ding Y."/>
            <person name="Zhao Y."/>
            <person name="Bi W."/>
            <person name="Wu M."/>
            <person name="Zhao G."/>
            <person name="Gong Y."/>
            <person name="Li W."/>
            <person name="Zhang P."/>
        </authorList>
    </citation>
    <scope>NUCLEOTIDE SEQUENCE [LARGE SCALE GENOMIC DNA]</scope>
    <source>
        <strain evidence="2">DYQJB</strain>
        <tissue evidence="2">Leaf</tissue>
    </source>
</reference>
<sequence length="72" mass="7886">MQTRKSWKRLRTRAFKSPSCSQTNSCATSPPTKHSQIDGFDLTSFPSTHKRSSDSSSSATNSSPPQVHLSTT</sequence>
<proteinExistence type="predicted"/>
<feature type="compositionally biased region" description="Low complexity" evidence="1">
    <location>
        <begin position="54"/>
        <end position="63"/>
    </location>
</feature>
<feature type="compositionally biased region" description="Basic residues" evidence="1">
    <location>
        <begin position="1"/>
        <end position="14"/>
    </location>
</feature>
<keyword evidence="3" id="KW-1185">Reference proteome</keyword>
<dbReference type="AlphaFoldDB" id="A0ABD1L729"/>
<dbReference type="Proteomes" id="UP001603857">
    <property type="component" value="Unassembled WGS sequence"/>
</dbReference>